<organism evidence="20">
    <name type="scientific">Pempheris vanicolensis</name>
    <name type="common">Vanikoro sweeper</name>
    <dbReference type="NCBI Taxonomy" id="512326"/>
    <lineage>
        <taxon>Eukaryota</taxon>
        <taxon>Metazoa</taxon>
        <taxon>Chordata</taxon>
        <taxon>Craniata</taxon>
        <taxon>Vertebrata</taxon>
        <taxon>Euteleostomi</taxon>
        <taxon>Actinopterygii</taxon>
        <taxon>Neopterygii</taxon>
        <taxon>Teleostei</taxon>
        <taxon>Neoteleostei</taxon>
        <taxon>Acanthomorphata</taxon>
        <taxon>Eupercaria</taxon>
        <taxon>Acropomatiformes</taxon>
        <taxon>Pempheridae</taxon>
        <taxon>Pempheris</taxon>
    </lineage>
</organism>
<dbReference type="PANTHER" id="PTHR46552">
    <property type="entry name" value="NADH-UBIQUINONE OXIDOREDUCTASE CHAIN 2"/>
    <property type="match status" value="1"/>
</dbReference>
<feature type="transmembrane region" description="Helical" evidence="17">
    <location>
        <begin position="323"/>
        <end position="346"/>
    </location>
</feature>
<keyword evidence="6 17" id="KW-0679">Respiratory chain</keyword>
<evidence type="ECO:0000256" key="16">
    <source>
        <dbReference type="ARBA" id="ARBA00049551"/>
    </source>
</evidence>
<evidence type="ECO:0000256" key="9">
    <source>
        <dbReference type="ARBA" id="ARBA00022967"/>
    </source>
</evidence>
<evidence type="ECO:0000256" key="11">
    <source>
        <dbReference type="ARBA" id="ARBA00022989"/>
    </source>
</evidence>
<keyword evidence="9 17" id="KW-1278">Translocase</keyword>
<name>B9TUY8_9TELE</name>
<feature type="transmembrane region" description="Helical" evidence="17">
    <location>
        <begin position="93"/>
        <end position="115"/>
    </location>
</feature>
<evidence type="ECO:0000256" key="8">
    <source>
        <dbReference type="ARBA" id="ARBA00022792"/>
    </source>
</evidence>
<dbReference type="InterPro" id="IPR001750">
    <property type="entry name" value="ND/Mrp_TM"/>
</dbReference>
<feature type="domain" description="NADH dehydrogenase subunit 2 C-terminal" evidence="19">
    <location>
        <begin position="289"/>
        <end position="342"/>
    </location>
</feature>
<keyword evidence="10 17" id="KW-0249">Electron transport</keyword>
<accession>B9TUY8</accession>
<reference evidence="20" key="1">
    <citation type="journal article" date="2009" name="Copeia">
        <title>Phylogeny of Gobioidei and Placement within Acanthomorpha, with a New Classification and Investigation of Diversification and Character Evolution.</title>
        <authorList>
            <person name="Thacker C.E."/>
        </authorList>
    </citation>
    <scope>NUCLEOTIDE SEQUENCE</scope>
    <source>
        <strain evidence="20">A38</strain>
    </source>
</reference>
<dbReference type="PRINTS" id="PR01436">
    <property type="entry name" value="NADHDHGNASE2"/>
</dbReference>
<evidence type="ECO:0000256" key="17">
    <source>
        <dbReference type="RuleBase" id="RU003403"/>
    </source>
</evidence>
<evidence type="ECO:0000256" key="7">
    <source>
        <dbReference type="ARBA" id="ARBA00022692"/>
    </source>
</evidence>
<geneLocation type="mitochondrion" evidence="20"/>
<dbReference type="GO" id="GO:0008137">
    <property type="term" value="F:NADH dehydrogenase (ubiquinone) activity"/>
    <property type="evidence" value="ECO:0007669"/>
    <property type="project" value="UniProtKB-EC"/>
</dbReference>
<evidence type="ECO:0000256" key="15">
    <source>
        <dbReference type="ARBA" id="ARBA00023136"/>
    </source>
</evidence>
<evidence type="ECO:0000256" key="6">
    <source>
        <dbReference type="ARBA" id="ARBA00022660"/>
    </source>
</evidence>
<proteinExistence type="inferred from homology"/>
<evidence type="ECO:0000256" key="13">
    <source>
        <dbReference type="ARBA" id="ARBA00023075"/>
    </source>
</evidence>
<keyword evidence="8 17" id="KW-0999">Mitochondrion inner membrane</keyword>
<keyword evidence="13 17" id="KW-0830">Ubiquinone</keyword>
<dbReference type="Pfam" id="PF06444">
    <property type="entry name" value="NADH_dehy_S2_C"/>
    <property type="match status" value="1"/>
</dbReference>
<feature type="transmembrane region" description="Helical" evidence="17">
    <location>
        <begin position="233"/>
        <end position="253"/>
    </location>
</feature>
<gene>
    <name evidence="20" type="primary">ND2</name>
</gene>
<dbReference type="Pfam" id="PF00361">
    <property type="entry name" value="Proton_antipo_M"/>
    <property type="match status" value="1"/>
</dbReference>
<evidence type="ECO:0000256" key="12">
    <source>
        <dbReference type="ARBA" id="ARBA00023027"/>
    </source>
</evidence>
<evidence type="ECO:0000259" key="18">
    <source>
        <dbReference type="Pfam" id="PF00361"/>
    </source>
</evidence>
<keyword evidence="14 17" id="KW-0496">Mitochondrion</keyword>
<feature type="transmembrane region" description="Helical" evidence="17">
    <location>
        <begin position="151"/>
        <end position="170"/>
    </location>
</feature>
<evidence type="ECO:0000256" key="3">
    <source>
        <dbReference type="ARBA" id="ARBA00012944"/>
    </source>
</evidence>
<dbReference type="InterPro" id="IPR003917">
    <property type="entry name" value="NADH_UbQ_OxRdtase_chain2"/>
</dbReference>
<feature type="transmembrane region" description="Helical" evidence="17">
    <location>
        <begin position="273"/>
        <end position="293"/>
    </location>
</feature>
<evidence type="ECO:0000256" key="4">
    <source>
        <dbReference type="ARBA" id="ARBA00021008"/>
    </source>
</evidence>
<feature type="domain" description="NADH:quinone oxidoreductase/Mrp antiporter transmembrane" evidence="18">
    <location>
        <begin position="23"/>
        <end position="287"/>
    </location>
</feature>
<dbReference type="EMBL" id="EU381009">
    <property type="protein sequence ID" value="ACB38624.1"/>
    <property type="molecule type" value="Genomic_DNA"/>
</dbReference>
<feature type="transmembrane region" description="Helical" evidence="17">
    <location>
        <begin position="57"/>
        <end position="81"/>
    </location>
</feature>
<dbReference type="EC" id="7.1.1.2" evidence="3 17"/>
<keyword evidence="5" id="KW-0813">Transport</keyword>
<dbReference type="AlphaFoldDB" id="B9TUY8"/>
<keyword evidence="11 17" id="KW-1133">Transmembrane helix</keyword>
<dbReference type="InterPro" id="IPR050175">
    <property type="entry name" value="Complex_I_Subunit_2"/>
</dbReference>
<evidence type="ECO:0000256" key="14">
    <source>
        <dbReference type="ARBA" id="ARBA00023128"/>
    </source>
</evidence>
<comment type="similarity">
    <text evidence="2 17">Belongs to the complex I subunit 2 family.</text>
</comment>
<evidence type="ECO:0000256" key="1">
    <source>
        <dbReference type="ARBA" id="ARBA00004448"/>
    </source>
</evidence>
<keyword evidence="7 17" id="KW-0812">Transmembrane</keyword>
<keyword evidence="15 17" id="KW-0472">Membrane</keyword>
<dbReference type="InterPro" id="IPR010933">
    <property type="entry name" value="NADH_DH_su2_C"/>
</dbReference>
<comment type="subcellular location">
    <subcellularLocation>
        <location evidence="1 17">Mitochondrion inner membrane</location>
        <topology evidence="1 17">Multi-pass membrane protein</topology>
    </subcellularLocation>
</comment>
<evidence type="ECO:0000256" key="10">
    <source>
        <dbReference type="ARBA" id="ARBA00022982"/>
    </source>
</evidence>
<evidence type="ECO:0000256" key="2">
    <source>
        <dbReference type="ARBA" id="ARBA00007012"/>
    </source>
</evidence>
<protein>
    <recommendedName>
        <fullName evidence="4 17">NADH-ubiquinone oxidoreductase chain 2</fullName>
        <ecNumber evidence="3 17">7.1.1.2</ecNumber>
    </recommendedName>
</protein>
<keyword evidence="12 17" id="KW-0520">NAD</keyword>
<dbReference type="GO" id="GO:0005743">
    <property type="term" value="C:mitochondrial inner membrane"/>
    <property type="evidence" value="ECO:0007669"/>
    <property type="project" value="UniProtKB-SubCell"/>
</dbReference>
<feature type="transmembrane region" description="Helical" evidence="17">
    <location>
        <begin position="201"/>
        <end position="221"/>
    </location>
</feature>
<evidence type="ECO:0000259" key="19">
    <source>
        <dbReference type="Pfam" id="PF06444"/>
    </source>
</evidence>
<evidence type="ECO:0000313" key="20">
    <source>
        <dbReference type="EMBL" id="ACB38624.1"/>
    </source>
</evidence>
<dbReference type="PANTHER" id="PTHR46552:SF1">
    <property type="entry name" value="NADH-UBIQUINONE OXIDOREDUCTASE CHAIN 2"/>
    <property type="match status" value="1"/>
</dbReference>
<sequence length="348" mass="37313">MKPALKAALIITLILGTCVTLASSHWLIAWVGLEVSTMAILPFMIHEHHPRSAEAALKYFLVQAAAASALLFATVTNAWFVGGWEIHQSVHPIPGAIATIALGMKMGIAPIHFWLPEVMQGVDLTVGLLMSTWQKVAPFALLLQMAADNGVIMVLMGMLSAAVGGLGGLNQTQLRKILAYSSIAHFGWMMLVMQYSPSLSILTLSLYILMTASTFLTFKLAKATSINQLAASSFKYPALTALTPLTLLSLAGLPPLTGFMPKWLIVQELTKQSLSPTATLAIMSALLSLYFYLRLSYAMTLTSPPNTIAGTTPWRLHSSTLSLPLATSITATLLLLPMTPALLALVTP</sequence>
<comment type="function">
    <text evidence="17">Core subunit of the mitochondrial membrane respiratory chain NADH dehydrogenase (Complex I) which catalyzes electron transfer from NADH through the respiratory chain, using ubiquinone as an electron acceptor. Essential for the catalytic activity and assembly of complex I.</text>
</comment>
<dbReference type="GO" id="GO:0006120">
    <property type="term" value="P:mitochondrial electron transport, NADH to ubiquinone"/>
    <property type="evidence" value="ECO:0007669"/>
    <property type="project" value="InterPro"/>
</dbReference>
<evidence type="ECO:0000256" key="5">
    <source>
        <dbReference type="ARBA" id="ARBA00022448"/>
    </source>
</evidence>
<comment type="catalytic activity">
    <reaction evidence="16 17">
        <text>a ubiquinone + NADH + 5 H(+)(in) = a ubiquinol + NAD(+) + 4 H(+)(out)</text>
        <dbReference type="Rhea" id="RHEA:29091"/>
        <dbReference type="Rhea" id="RHEA-COMP:9565"/>
        <dbReference type="Rhea" id="RHEA-COMP:9566"/>
        <dbReference type="ChEBI" id="CHEBI:15378"/>
        <dbReference type="ChEBI" id="CHEBI:16389"/>
        <dbReference type="ChEBI" id="CHEBI:17976"/>
        <dbReference type="ChEBI" id="CHEBI:57540"/>
        <dbReference type="ChEBI" id="CHEBI:57945"/>
        <dbReference type="EC" id="7.1.1.2"/>
    </reaction>
</comment>